<keyword evidence="2" id="KW-0999">Mitochondrion inner membrane</keyword>
<dbReference type="GO" id="GO:0016829">
    <property type="term" value="F:lyase activity"/>
    <property type="evidence" value="ECO:0007669"/>
    <property type="project" value="UniProtKB-KW"/>
</dbReference>
<comment type="caution">
    <text evidence="7">The sequence shown here is derived from an EMBL/GenBank/DDBJ whole genome shotgun (WGS) entry which is preliminary data.</text>
</comment>
<dbReference type="InterPro" id="IPR007715">
    <property type="entry name" value="Coq4"/>
</dbReference>
<keyword evidence="1" id="KW-0831">Ubiquinone biosynthesis</keyword>
<evidence type="ECO:0000313" key="8">
    <source>
        <dbReference type="Proteomes" id="UP001146120"/>
    </source>
</evidence>
<dbReference type="HAMAP" id="MF_03111">
    <property type="entry name" value="Coq4"/>
    <property type="match status" value="1"/>
</dbReference>
<dbReference type="GO" id="GO:0006744">
    <property type="term" value="P:ubiquinone biosynthetic process"/>
    <property type="evidence" value="ECO:0007669"/>
    <property type="project" value="UniProtKB-KW"/>
</dbReference>
<proteinExistence type="inferred from homology"/>
<dbReference type="PANTHER" id="PTHR12922">
    <property type="entry name" value="UBIQUINONE BIOSYNTHESIS PROTEIN"/>
    <property type="match status" value="1"/>
</dbReference>
<keyword evidence="3" id="KW-0496">Mitochondrion</keyword>
<evidence type="ECO:0000256" key="2">
    <source>
        <dbReference type="ARBA" id="ARBA00022792"/>
    </source>
</evidence>
<sequence length="276" mass="31043">TRSRWFLHGRQVHTSGNRLSAFGAQGLSGHVAGAPDKKVLYDNHVPTTPVQKLLLSVTSAFSVFADPERGDMLATLGEVTGADALRKLHARMCADPTGMRILAEKPSIRSTAIDVDALRALPEHTFGHQYTRFMDAHGFEADGRAYVHYVDDPELAYVMQRYRELHDFWHTLYGLPPTVFGEIALKYVELAQTTLPVCALSGFVGPLRLTSGERQALVRYYIPWANRAGRHARCLMNVYYEEEFETPIDELRARLRIIPAPPVEEVLKNVKDRSVQ</sequence>
<name>A0AAV2ZKU3_9STRA</name>
<evidence type="ECO:0000256" key="4">
    <source>
        <dbReference type="ARBA" id="ARBA00023136"/>
    </source>
</evidence>
<dbReference type="Proteomes" id="UP001146120">
    <property type="component" value="Unassembled WGS sequence"/>
</dbReference>
<protein>
    <recommendedName>
        <fullName evidence="6">4-hydroxy-3-methoxy-5-polyprenylbenzoate decarboxylase</fullName>
    </recommendedName>
</protein>
<dbReference type="Pfam" id="PF05019">
    <property type="entry name" value="Coq4"/>
    <property type="match status" value="1"/>
</dbReference>
<dbReference type="InterPro" id="IPR027540">
    <property type="entry name" value="Coq4_euk"/>
</dbReference>
<evidence type="ECO:0000256" key="5">
    <source>
        <dbReference type="ARBA" id="ARBA00023239"/>
    </source>
</evidence>
<keyword evidence="4" id="KW-0472">Membrane</keyword>
<accession>A0AAV2ZKU3</accession>
<keyword evidence="5" id="KW-0456">Lyase</keyword>
<evidence type="ECO:0000313" key="7">
    <source>
        <dbReference type="EMBL" id="DBA05084.1"/>
    </source>
</evidence>
<reference evidence="7" key="1">
    <citation type="submission" date="2022-11" db="EMBL/GenBank/DDBJ databases">
        <authorList>
            <person name="Morgan W.R."/>
            <person name="Tartar A."/>
        </authorList>
    </citation>
    <scope>NUCLEOTIDE SEQUENCE</scope>
    <source>
        <strain evidence="7">ARSEF 373</strain>
    </source>
</reference>
<evidence type="ECO:0000256" key="1">
    <source>
        <dbReference type="ARBA" id="ARBA00022688"/>
    </source>
</evidence>
<gene>
    <name evidence="7" type="ORF">N0F65_000772</name>
</gene>
<reference evidence="7" key="2">
    <citation type="journal article" date="2023" name="Microbiol Resour">
        <title>Decontamination and Annotation of the Draft Genome Sequence of the Oomycete Lagenidium giganteum ARSEF 373.</title>
        <authorList>
            <person name="Morgan W.R."/>
            <person name="Tartar A."/>
        </authorList>
    </citation>
    <scope>NUCLEOTIDE SEQUENCE</scope>
    <source>
        <strain evidence="7">ARSEF 373</strain>
    </source>
</reference>
<dbReference type="GO" id="GO:0005743">
    <property type="term" value="C:mitochondrial inner membrane"/>
    <property type="evidence" value="ECO:0007669"/>
    <property type="project" value="InterPro"/>
</dbReference>
<evidence type="ECO:0000256" key="3">
    <source>
        <dbReference type="ARBA" id="ARBA00023128"/>
    </source>
</evidence>
<keyword evidence="8" id="KW-1185">Reference proteome</keyword>
<dbReference type="AlphaFoldDB" id="A0AAV2ZKU3"/>
<feature type="non-terminal residue" evidence="7">
    <location>
        <position position="1"/>
    </location>
</feature>
<dbReference type="EMBL" id="DAKRPA010000003">
    <property type="protein sequence ID" value="DBA05084.1"/>
    <property type="molecule type" value="Genomic_DNA"/>
</dbReference>
<dbReference type="PANTHER" id="PTHR12922:SF7">
    <property type="entry name" value="UBIQUINONE BIOSYNTHESIS PROTEIN COQ4 HOMOLOG, MITOCHONDRIAL"/>
    <property type="match status" value="1"/>
</dbReference>
<organism evidence="7 8">
    <name type="scientific">Lagenidium giganteum</name>
    <dbReference type="NCBI Taxonomy" id="4803"/>
    <lineage>
        <taxon>Eukaryota</taxon>
        <taxon>Sar</taxon>
        <taxon>Stramenopiles</taxon>
        <taxon>Oomycota</taxon>
        <taxon>Peronosporomycetes</taxon>
        <taxon>Pythiales</taxon>
        <taxon>Pythiaceae</taxon>
    </lineage>
</organism>
<evidence type="ECO:0000256" key="6">
    <source>
        <dbReference type="ARBA" id="ARBA00081568"/>
    </source>
</evidence>